<reference evidence="9" key="1">
    <citation type="submission" date="2021-09" db="EMBL/GenBank/DDBJ databases">
        <authorList>
            <consortium name="AG Swart"/>
            <person name="Singh M."/>
            <person name="Singh A."/>
            <person name="Seah K."/>
            <person name="Emmerich C."/>
        </authorList>
    </citation>
    <scope>NUCLEOTIDE SEQUENCE</scope>
    <source>
        <strain evidence="9">ATCC30299</strain>
    </source>
</reference>
<evidence type="ECO:0000259" key="8">
    <source>
        <dbReference type="SMART" id="SM00642"/>
    </source>
</evidence>
<sequence>MSNSDHKRQKLRVLLDDPYLENFSSHIKSRYEHYLSKKQEIENTEGSLLQFALGYNIFGIHKTPTGIMYKEWAPDAVLVCLFGDFNNWQRNQYIGKRDQYGVWTIFIPNENNHCPMHGQKLKAGLKLKDGKWVDRIPAWATYCVQDEASKGFDAVFWDPDEPYKWQHPRPETLRALKIYEAHIGMSSEHGIINTYNDFTENVLPKIVETGYNAIQLMAIMEHSYYGSFGYHVTNFFAVSSRYGTPDELKRLVDTAHSYGVYVFLDLIHSHASSNVLDGINRFDGSDHYYFHAGRKGRHELWDSRLFNYKNWETLRFLLSNLRWYIDEYHFDGFRFDGVTSMLYKHHGIRFSFSGDYHEYFNENMVDADAHTYIMLANDLIHKLNPNAITIAEDVSGMPTLGRPIPDGGFGFDYRLNMSVPDKWIKLLKEEKDDHWNMGDIVFTLTNRRWNEKCIAYAESHDQSIVGDNTIAMKLFGPEIYTNMSIETEYTLGIDRGIALHKLIRLITHAMGGEGYLNFMGNEFGHPEWVDFPREGNGWSYHYCRRQWHLRDDPHLYYHYLWEFDRAMNFLEEEVHWLTSDEQYYTVHEKDKIITFERGSRLFVFNFHPTHSFEHYRIGTKWPYEHIIEMDTDERKFYGHGRLQHGHENPFPIMKTSWNGRPNYIQMYLPSRTGIVVKPLINDEERFKYGLKTVQELKEIEAKNEKERSYEALVTATVDILILDEKEEKIRIKTKEIEPKEKAETL</sequence>
<evidence type="ECO:0000313" key="9">
    <source>
        <dbReference type="EMBL" id="CAG9332654.1"/>
    </source>
</evidence>
<feature type="domain" description="Glycosyl hydrolase family 13 catalytic" evidence="8">
    <location>
        <begin position="189"/>
        <end position="548"/>
    </location>
</feature>
<dbReference type="SUPFAM" id="SSF81296">
    <property type="entry name" value="E set domains"/>
    <property type="match status" value="1"/>
</dbReference>
<dbReference type="Pfam" id="PF02922">
    <property type="entry name" value="CBM_48"/>
    <property type="match status" value="1"/>
</dbReference>
<dbReference type="GO" id="GO:0043169">
    <property type="term" value="F:cation binding"/>
    <property type="evidence" value="ECO:0007669"/>
    <property type="project" value="InterPro"/>
</dbReference>
<dbReference type="CDD" id="cd11321">
    <property type="entry name" value="AmyAc_bac_euk_BE"/>
    <property type="match status" value="1"/>
</dbReference>
<evidence type="ECO:0000256" key="5">
    <source>
        <dbReference type="ARBA" id="ARBA00022679"/>
    </source>
</evidence>
<dbReference type="SMART" id="SM00642">
    <property type="entry name" value="Aamy"/>
    <property type="match status" value="1"/>
</dbReference>
<comment type="catalytic activity">
    <reaction evidence="1">
        <text>Transfers a segment of a (1-&gt;4)-alpha-D-glucan chain to a primary hydroxy group in a similar glucan chain.</text>
        <dbReference type="EC" id="2.4.1.18"/>
    </reaction>
</comment>
<dbReference type="InterPro" id="IPR037439">
    <property type="entry name" value="Branching_enzy"/>
</dbReference>
<evidence type="ECO:0000256" key="6">
    <source>
        <dbReference type="ARBA" id="ARBA00060592"/>
    </source>
</evidence>
<dbReference type="Pfam" id="PF00128">
    <property type="entry name" value="Alpha-amylase"/>
    <property type="match status" value="1"/>
</dbReference>
<protein>
    <recommendedName>
        <fullName evidence="3">1,4-alpha-glucan branching enzyme</fullName>
        <ecNumber evidence="3">2.4.1.18</ecNumber>
    </recommendedName>
</protein>
<comment type="pathway">
    <text evidence="6">Glycan biosynthesis.</text>
</comment>
<dbReference type="EMBL" id="CAJZBQ010000055">
    <property type="protein sequence ID" value="CAG9332654.1"/>
    <property type="molecule type" value="Genomic_DNA"/>
</dbReference>
<dbReference type="GO" id="GO:0003844">
    <property type="term" value="F:1,4-alpha-glucan branching enzyme activity"/>
    <property type="evidence" value="ECO:0007669"/>
    <property type="project" value="UniProtKB-EC"/>
</dbReference>
<dbReference type="GO" id="GO:0004553">
    <property type="term" value="F:hydrolase activity, hydrolyzing O-glycosyl compounds"/>
    <property type="evidence" value="ECO:0007669"/>
    <property type="project" value="InterPro"/>
</dbReference>
<dbReference type="InterPro" id="IPR014756">
    <property type="entry name" value="Ig_E-set"/>
</dbReference>
<dbReference type="InterPro" id="IPR006047">
    <property type="entry name" value="GH13_cat_dom"/>
</dbReference>
<dbReference type="Proteomes" id="UP001162131">
    <property type="component" value="Unassembled WGS sequence"/>
</dbReference>
<dbReference type="InterPro" id="IPR013783">
    <property type="entry name" value="Ig-like_fold"/>
</dbReference>
<keyword evidence="10" id="KW-1185">Reference proteome</keyword>
<dbReference type="InterPro" id="IPR006048">
    <property type="entry name" value="A-amylase/branching_C"/>
</dbReference>
<evidence type="ECO:0000256" key="1">
    <source>
        <dbReference type="ARBA" id="ARBA00000826"/>
    </source>
</evidence>
<dbReference type="Gene3D" id="2.60.40.1180">
    <property type="entry name" value="Golgi alpha-mannosidase II"/>
    <property type="match status" value="1"/>
</dbReference>
<comment type="similarity">
    <text evidence="2">Belongs to the glycosyl hydrolase 13 family. GlgB subfamily.</text>
</comment>
<evidence type="ECO:0000256" key="2">
    <source>
        <dbReference type="ARBA" id="ARBA00009000"/>
    </source>
</evidence>
<dbReference type="Gene3D" id="2.60.40.10">
    <property type="entry name" value="Immunoglobulins"/>
    <property type="match status" value="1"/>
</dbReference>
<dbReference type="SUPFAM" id="SSF51011">
    <property type="entry name" value="Glycosyl hydrolase domain"/>
    <property type="match status" value="1"/>
</dbReference>
<dbReference type="AlphaFoldDB" id="A0AAU9K6V6"/>
<accession>A0AAU9K6V6</accession>
<evidence type="ECO:0000256" key="7">
    <source>
        <dbReference type="PIRSR" id="PIRSR000463-1"/>
    </source>
</evidence>
<evidence type="ECO:0000256" key="4">
    <source>
        <dbReference type="ARBA" id="ARBA00022676"/>
    </source>
</evidence>
<dbReference type="PANTHER" id="PTHR43651:SF3">
    <property type="entry name" value="1,4-ALPHA-GLUCAN-BRANCHING ENZYME"/>
    <property type="match status" value="1"/>
</dbReference>
<dbReference type="EC" id="2.4.1.18" evidence="3"/>
<evidence type="ECO:0000256" key="3">
    <source>
        <dbReference type="ARBA" id="ARBA00012541"/>
    </source>
</evidence>
<dbReference type="GO" id="GO:0005978">
    <property type="term" value="P:glycogen biosynthetic process"/>
    <property type="evidence" value="ECO:0007669"/>
    <property type="project" value="InterPro"/>
</dbReference>
<feature type="active site" description="Nucleophile" evidence="7">
    <location>
        <position position="336"/>
    </location>
</feature>
<feature type="active site" description="Proton donor" evidence="7">
    <location>
        <position position="392"/>
    </location>
</feature>
<gene>
    <name evidence="9" type="ORF">BSTOLATCC_MIC56947</name>
</gene>
<dbReference type="InterPro" id="IPR017853">
    <property type="entry name" value="GH"/>
</dbReference>
<dbReference type="PANTHER" id="PTHR43651">
    <property type="entry name" value="1,4-ALPHA-GLUCAN-BRANCHING ENZYME"/>
    <property type="match status" value="1"/>
</dbReference>
<keyword evidence="4" id="KW-0328">Glycosyltransferase</keyword>
<dbReference type="GO" id="GO:0005737">
    <property type="term" value="C:cytoplasm"/>
    <property type="evidence" value="ECO:0007669"/>
    <property type="project" value="TreeGrafter"/>
</dbReference>
<dbReference type="Gene3D" id="3.20.20.80">
    <property type="entry name" value="Glycosidases"/>
    <property type="match status" value="1"/>
</dbReference>
<comment type="caution">
    <text evidence="9">The sequence shown here is derived from an EMBL/GenBank/DDBJ whole genome shotgun (WGS) entry which is preliminary data.</text>
</comment>
<proteinExistence type="inferred from homology"/>
<dbReference type="Pfam" id="PF02806">
    <property type="entry name" value="Alpha-amylase_C"/>
    <property type="match status" value="1"/>
</dbReference>
<dbReference type="InterPro" id="IPR013780">
    <property type="entry name" value="Glyco_hydro_b"/>
</dbReference>
<dbReference type="PIRSF" id="PIRSF000463">
    <property type="entry name" value="GlgB"/>
    <property type="match status" value="1"/>
</dbReference>
<dbReference type="InterPro" id="IPR004193">
    <property type="entry name" value="Glyco_hydro_13_N"/>
</dbReference>
<organism evidence="9 10">
    <name type="scientific">Blepharisma stoltei</name>
    <dbReference type="NCBI Taxonomy" id="1481888"/>
    <lineage>
        <taxon>Eukaryota</taxon>
        <taxon>Sar</taxon>
        <taxon>Alveolata</taxon>
        <taxon>Ciliophora</taxon>
        <taxon>Postciliodesmatophora</taxon>
        <taxon>Heterotrichea</taxon>
        <taxon>Heterotrichida</taxon>
        <taxon>Blepharismidae</taxon>
        <taxon>Blepharisma</taxon>
    </lineage>
</organism>
<dbReference type="CDD" id="cd02854">
    <property type="entry name" value="E_set_GBE_euk_N"/>
    <property type="match status" value="1"/>
</dbReference>
<dbReference type="FunFam" id="3.20.20.80:FF:000001">
    <property type="entry name" value="1,4-alpha-glucan branching enzyme"/>
    <property type="match status" value="1"/>
</dbReference>
<name>A0AAU9K6V6_9CILI</name>
<evidence type="ECO:0000313" key="10">
    <source>
        <dbReference type="Proteomes" id="UP001162131"/>
    </source>
</evidence>
<keyword evidence="5" id="KW-0808">Transferase</keyword>
<dbReference type="SUPFAM" id="SSF51445">
    <property type="entry name" value="(Trans)glycosidases"/>
    <property type="match status" value="1"/>
</dbReference>